<protein>
    <recommendedName>
        <fullName evidence="3">HPt domain-containing protein</fullName>
    </recommendedName>
</protein>
<comment type="caution">
    <text evidence="1">The sequence shown here is derived from an EMBL/GenBank/DDBJ whole genome shotgun (WGS) entry which is preliminary data.</text>
</comment>
<dbReference type="EMBL" id="AWXR01000147">
    <property type="protein sequence ID" value="ERM80166.1"/>
    <property type="molecule type" value="Genomic_DNA"/>
</dbReference>
<sequence length="110" mass="12750">MIEDMVEGDEDFKSELVSAILHSLLELKEKYQEGATLQNAEIIQQIRHKTKPTLTMFGMERLTEVVNAGKVLIEEKGFEHTEFPKHLEDFLESIHLAIEFMKAYISLQEK</sequence>
<dbReference type="InterPro" id="IPR036641">
    <property type="entry name" value="HPT_dom_sf"/>
</dbReference>
<dbReference type="SUPFAM" id="SSF47226">
    <property type="entry name" value="Histidine-containing phosphotransfer domain, HPT domain"/>
    <property type="match status" value="1"/>
</dbReference>
<evidence type="ECO:0000313" key="2">
    <source>
        <dbReference type="Proteomes" id="UP000016843"/>
    </source>
</evidence>
<dbReference type="eggNOG" id="COG2198">
    <property type="taxonomic scope" value="Bacteria"/>
</dbReference>
<reference evidence="1 2" key="1">
    <citation type="journal article" date="2013" name="Genome Announc.">
        <title>Draft Genome Sequence of the Psychrophilic and Alkaliphilic Rhodonellum psychrophilum Strain GCM71T.</title>
        <authorList>
            <person name="Hauptmann A.L."/>
            <person name="Glaring M.A."/>
            <person name="Hallin P.F."/>
            <person name="Prieme A."/>
            <person name="Stougaard P."/>
        </authorList>
    </citation>
    <scope>NUCLEOTIDE SEQUENCE [LARGE SCALE GENOMIC DNA]</scope>
    <source>
        <strain evidence="1 2">GCM71</strain>
    </source>
</reference>
<evidence type="ECO:0000313" key="1">
    <source>
        <dbReference type="EMBL" id="ERM80166.1"/>
    </source>
</evidence>
<keyword evidence="2" id="KW-1185">Reference proteome</keyword>
<accession>U5BUA0</accession>
<name>U5BUA0_9BACT</name>
<dbReference type="AlphaFoldDB" id="U5BUA0"/>
<dbReference type="GO" id="GO:0000160">
    <property type="term" value="P:phosphorelay signal transduction system"/>
    <property type="evidence" value="ECO:0007669"/>
    <property type="project" value="InterPro"/>
</dbReference>
<proteinExistence type="predicted"/>
<dbReference type="Proteomes" id="UP000016843">
    <property type="component" value="Unassembled WGS sequence"/>
</dbReference>
<gene>
    <name evidence="1" type="ORF">P872_22345</name>
</gene>
<evidence type="ECO:0008006" key="3">
    <source>
        <dbReference type="Google" id="ProtNLM"/>
    </source>
</evidence>
<organism evidence="1 2">
    <name type="scientific">Rhodonellum psychrophilum GCM71 = DSM 17998</name>
    <dbReference type="NCBI Taxonomy" id="1123057"/>
    <lineage>
        <taxon>Bacteria</taxon>
        <taxon>Pseudomonadati</taxon>
        <taxon>Bacteroidota</taxon>
        <taxon>Cytophagia</taxon>
        <taxon>Cytophagales</taxon>
        <taxon>Cytophagaceae</taxon>
        <taxon>Rhodonellum</taxon>
    </lineage>
</organism>